<name>A0A0Q3WVV8_9BACI</name>
<sequence>MPEFVANGVTLTYDDDGAGTPIILLHGLGGNRYSYLEFIEKFKSHFRVIALDSRGHGDSEKPKNYTLNDHIEDVIALMDFLGIDSAHILGASMGSYIAQGVAIAIPNRIKKLILVVAKSHGKTSSTQELMDQHAEEIAGLNLEEAMAHLSKYMFYNPDAVWKYLMEFQMKGHVLTPEEQAAANKALEGFDFRSALHKITAETLVISGKHDGLNPPKLGREIANLIPHSTFVEFAESGHAPNAEEPEKFMKVVKNFLIE</sequence>
<dbReference type="AlphaFoldDB" id="A0A0Q3WVV8"/>
<dbReference type="Gene3D" id="3.40.50.1820">
    <property type="entry name" value="alpha/beta hydrolase"/>
    <property type="match status" value="1"/>
</dbReference>
<evidence type="ECO:0000313" key="3">
    <source>
        <dbReference type="EMBL" id="KQL52602.1"/>
    </source>
</evidence>
<dbReference type="PATRIC" id="fig|157838.3.peg.665"/>
<dbReference type="PRINTS" id="PR00111">
    <property type="entry name" value="ABHYDROLASE"/>
</dbReference>
<dbReference type="InterPro" id="IPR029058">
    <property type="entry name" value="AB_hydrolase_fold"/>
</dbReference>
<reference evidence="3 4" key="1">
    <citation type="submission" date="2015-09" db="EMBL/GenBank/DDBJ databases">
        <title>Genome sequencing project for genomic taxonomy and phylogenomics of Bacillus-like bacteria.</title>
        <authorList>
            <person name="Liu B."/>
            <person name="Wang J."/>
            <person name="Zhu Y."/>
            <person name="Liu G."/>
            <person name="Chen Q."/>
            <person name="Chen Z."/>
            <person name="Lan J."/>
            <person name="Che J."/>
            <person name="Ge C."/>
            <person name="Shi H."/>
            <person name="Pan Z."/>
            <person name="Liu X."/>
        </authorList>
    </citation>
    <scope>NUCLEOTIDE SEQUENCE [LARGE SCALE GENOMIC DNA]</scope>
    <source>
        <strain evidence="3 4">LMG 18435</strain>
    </source>
</reference>
<evidence type="ECO:0000256" key="1">
    <source>
        <dbReference type="ARBA" id="ARBA00022801"/>
    </source>
</evidence>
<dbReference type="PANTHER" id="PTHR43798">
    <property type="entry name" value="MONOACYLGLYCEROL LIPASE"/>
    <property type="match status" value="1"/>
</dbReference>
<dbReference type="GO" id="GO:0016787">
    <property type="term" value="F:hydrolase activity"/>
    <property type="evidence" value="ECO:0007669"/>
    <property type="project" value="UniProtKB-KW"/>
</dbReference>
<protein>
    <recommendedName>
        <fullName evidence="2">AB hydrolase-1 domain-containing protein</fullName>
    </recommendedName>
</protein>
<dbReference type="PANTHER" id="PTHR43798:SF31">
    <property type="entry name" value="AB HYDROLASE SUPERFAMILY PROTEIN YCLE"/>
    <property type="match status" value="1"/>
</dbReference>
<dbReference type="OrthoDB" id="252464at2"/>
<dbReference type="Proteomes" id="UP000051888">
    <property type="component" value="Unassembled WGS sequence"/>
</dbReference>
<keyword evidence="1" id="KW-0378">Hydrolase</keyword>
<dbReference type="SUPFAM" id="SSF53474">
    <property type="entry name" value="alpha/beta-Hydrolases"/>
    <property type="match status" value="1"/>
</dbReference>
<proteinExistence type="predicted"/>
<dbReference type="RefSeq" id="WP_055738297.1">
    <property type="nucleotide sequence ID" value="NZ_JAAIWL010000016.1"/>
</dbReference>
<feature type="domain" description="AB hydrolase-1" evidence="2">
    <location>
        <begin position="21"/>
        <end position="245"/>
    </location>
</feature>
<evidence type="ECO:0000259" key="2">
    <source>
        <dbReference type="Pfam" id="PF00561"/>
    </source>
</evidence>
<dbReference type="Pfam" id="PF00561">
    <property type="entry name" value="Abhydrolase_1"/>
    <property type="match status" value="1"/>
</dbReference>
<gene>
    <name evidence="3" type="ORF">AN964_03010</name>
</gene>
<comment type="caution">
    <text evidence="3">The sequence shown here is derived from an EMBL/GenBank/DDBJ whole genome shotgun (WGS) entry which is preliminary data.</text>
</comment>
<dbReference type="EMBL" id="LJJC01000004">
    <property type="protein sequence ID" value="KQL52602.1"/>
    <property type="molecule type" value="Genomic_DNA"/>
</dbReference>
<dbReference type="InterPro" id="IPR050266">
    <property type="entry name" value="AB_hydrolase_sf"/>
</dbReference>
<organism evidence="3 4">
    <name type="scientific">Heyndrickxia shackletonii</name>
    <dbReference type="NCBI Taxonomy" id="157838"/>
    <lineage>
        <taxon>Bacteria</taxon>
        <taxon>Bacillati</taxon>
        <taxon>Bacillota</taxon>
        <taxon>Bacilli</taxon>
        <taxon>Bacillales</taxon>
        <taxon>Bacillaceae</taxon>
        <taxon>Heyndrickxia</taxon>
    </lineage>
</organism>
<dbReference type="InterPro" id="IPR000073">
    <property type="entry name" value="AB_hydrolase_1"/>
</dbReference>
<accession>A0A0Q3WVV8</accession>
<evidence type="ECO:0000313" key="4">
    <source>
        <dbReference type="Proteomes" id="UP000051888"/>
    </source>
</evidence>
<keyword evidence="4" id="KW-1185">Reference proteome</keyword>
<dbReference type="STRING" id="157838.AN964_03010"/>
<dbReference type="GO" id="GO:0016020">
    <property type="term" value="C:membrane"/>
    <property type="evidence" value="ECO:0007669"/>
    <property type="project" value="TreeGrafter"/>
</dbReference>